<evidence type="ECO:0000313" key="3">
    <source>
        <dbReference type="Proteomes" id="UP000591131"/>
    </source>
</evidence>
<comment type="caution">
    <text evidence="2">The sequence shown here is derived from an EMBL/GenBank/DDBJ whole genome shotgun (WGS) entry which is preliminary data.</text>
</comment>
<name>A0A7J6LE22_PERCH</name>
<keyword evidence="1" id="KW-0732">Signal</keyword>
<feature type="signal peptide" evidence="1">
    <location>
        <begin position="1"/>
        <end position="19"/>
    </location>
</feature>
<dbReference type="EMBL" id="JAAPAO010000554">
    <property type="protein sequence ID" value="KAF4657220.1"/>
    <property type="molecule type" value="Genomic_DNA"/>
</dbReference>
<organism evidence="2 3">
    <name type="scientific">Perkinsus chesapeaki</name>
    <name type="common">Clam parasite</name>
    <name type="synonym">Perkinsus andrewsi</name>
    <dbReference type="NCBI Taxonomy" id="330153"/>
    <lineage>
        <taxon>Eukaryota</taxon>
        <taxon>Sar</taxon>
        <taxon>Alveolata</taxon>
        <taxon>Perkinsozoa</taxon>
        <taxon>Perkinsea</taxon>
        <taxon>Perkinsida</taxon>
        <taxon>Perkinsidae</taxon>
        <taxon>Perkinsus</taxon>
    </lineage>
</organism>
<accession>A0A7J6LE22</accession>
<dbReference type="AlphaFoldDB" id="A0A7J6LE22"/>
<dbReference type="Proteomes" id="UP000591131">
    <property type="component" value="Unassembled WGS sequence"/>
</dbReference>
<evidence type="ECO:0000313" key="2">
    <source>
        <dbReference type="EMBL" id="KAF4657220.1"/>
    </source>
</evidence>
<dbReference type="InterPro" id="IPR046628">
    <property type="entry name" value="DUF6740"/>
</dbReference>
<gene>
    <name evidence="2" type="ORF">FOL47_008551</name>
</gene>
<sequence length="274" mass="29931">MMHHILSAFFTVIFAFVAGDSFDINKYKSLAKITANTKVVDISLDRNRMFLSASGNATSFTYPVGCSPSQRRFLEQYCVVGNYTINDTVNISLDLYIYDANDNTKTVLLGATASFKDGNPTCLSSRASGCADLVDQTLSYGSLRGIVHACMSTSKMNATYDPVTKQYTIPSNISSNVTLRGYGRDLLNDNYTLDGYFYTAAGFELGTTATVGRGVKREGIYSGNLSFDVSFGTVANNIFAWHAFAGVRSSAQLLDFRPAYASYPFVDLILNINP</sequence>
<feature type="chain" id="PRO_5029828558" evidence="1">
    <location>
        <begin position="20"/>
        <end position="274"/>
    </location>
</feature>
<evidence type="ECO:0000256" key="1">
    <source>
        <dbReference type="SAM" id="SignalP"/>
    </source>
</evidence>
<keyword evidence="3" id="KW-1185">Reference proteome</keyword>
<proteinExistence type="predicted"/>
<protein>
    <submittedName>
        <fullName evidence="2">Uncharacterized protein</fullName>
    </submittedName>
</protein>
<dbReference type="Pfam" id="PF20525">
    <property type="entry name" value="DUF6740"/>
    <property type="match status" value="1"/>
</dbReference>
<reference evidence="2 3" key="1">
    <citation type="submission" date="2020-04" db="EMBL/GenBank/DDBJ databases">
        <title>Perkinsus chesapeaki whole genome sequence.</title>
        <authorList>
            <person name="Bogema D.R."/>
        </authorList>
    </citation>
    <scope>NUCLEOTIDE SEQUENCE [LARGE SCALE GENOMIC DNA]</scope>
    <source>
        <strain evidence="2">ATCC PRA-425</strain>
    </source>
</reference>